<dbReference type="PANTHER" id="PTHR31672:SF13">
    <property type="entry name" value="F-BOX PROTEIN CPR30-LIKE"/>
    <property type="match status" value="1"/>
</dbReference>
<dbReference type="EMBL" id="KK784889">
    <property type="protein sequence ID" value="KDO71187.1"/>
    <property type="molecule type" value="Genomic_DNA"/>
</dbReference>
<evidence type="ECO:0000259" key="1">
    <source>
        <dbReference type="PROSITE" id="PS50181"/>
    </source>
</evidence>
<feature type="domain" description="F-box" evidence="1">
    <location>
        <begin position="8"/>
        <end position="55"/>
    </location>
</feature>
<dbReference type="CDD" id="cd22157">
    <property type="entry name" value="F-box_AtFBW1-like"/>
    <property type="match status" value="1"/>
</dbReference>
<reference evidence="2 3" key="1">
    <citation type="submission" date="2014-04" db="EMBL/GenBank/DDBJ databases">
        <authorList>
            <consortium name="International Citrus Genome Consortium"/>
            <person name="Gmitter F."/>
            <person name="Chen C."/>
            <person name="Farmerie W."/>
            <person name="Harkins T."/>
            <person name="Desany B."/>
            <person name="Mohiuddin M."/>
            <person name="Kodira C."/>
            <person name="Borodovsky M."/>
            <person name="Lomsadze A."/>
            <person name="Burns P."/>
            <person name="Jenkins J."/>
            <person name="Prochnik S."/>
            <person name="Shu S."/>
            <person name="Chapman J."/>
            <person name="Pitluck S."/>
            <person name="Schmutz J."/>
            <person name="Rokhsar D."/>
        </authorList>
    </citation>
    <scope>NUCLEOTIDE SEQUENCE</scope>
</reference>
<dbReference type="NCBIfam" id="TIGR01640">
    <property type="entry name" value="F_box_assoc_1"/>
    <property type="match status" value="1"/>
</dbReference>
<dbReference type="STRING" id="2711.A0A067G6N7"/>
<name>A0A067G6N7_CITSI</name>
<dbReference type="InterPro" id="IPR001810">
    <property type="entry name" value="F-box_dom"/>
</dbReference>
<keyword evidence="3" id="KW-1185">Reference proteome</keyword>
<gene>
    <name evidence="2" type="ORF">CISIN_1g044822mg</name>
</gene>
<organism evidence="2 3">
    <name type="scientific">Citrus sinensis</name>
    <name type="common">Sweet orange</name>
    <name type="synonym">Citrus aurantium var. sinensis</name>
    <dbReference type="NCBI Taxonomy" id="2711"/>
    <lineage>
        <taxon>Eukaryota</taxon>
        <taxon>Viridiplantae</taxon>
        <taxon>Streptophyta</taxon>
        <taxon>Embryophyta</taxon>
        <taxon>Tracheophyta</taxon>
        <taxon>Spermatophyta</taxon>
        <taxon>Magnoliopsida</taxon>
        <taxon>eudicotyledons</taxon>
        <taxon>Gunneridae</taxon>
        <taxon>Pentapetalae</taxon>
        <taxon>rosids</taxon>
        <taxon>malvids</taxon>
        <taxon>Sapindales</taxon>
        <taxon>Rutaceae</taxon>
        <taxon>Aurantioideae</taxon>
        <taxon>Citrus</taxon>
    </lineage>
</organism>
<dbReference type="InterPro" id="IPR036047">
    <property type="entry name" value="F-box-like_dom_sf"/>
</dbReference>
<dbReference type="InterPro" id="IPR050796">
    <property type="entry name" value="SCF_F-box_component"/>
</dbReference>
<dbReference type="Gene3D" id="1.20.1280.50">
    <property type="match status" value="1"/>
</dbReference>
<dbReference type="AlphaFoldDB" id="A0A067G6N7"/>
<dbReference type="Pfam" id="PF07734">
    <property type="entry name" value="FBA_1"/>
    <property type="match status" value="1"/>
</dbReference>
<dbReference type="PROSITE" id="PS50181">
    <property type="entry name" value="FBOX"/>
    <property type="match status" value="1"/>
</dbReference>
<dbReference type="SUPFAM" id="SSF81383">
    <property type="entry name" value="F-box domain"/>
    <property type="match status" value="1"/>
</dbReference>
<protein>
    <recommendedName>
        <fullName evidence="1">F-box domain-containing protein</fullName>
    </recommendedName>
</protein>
<proteinExistence type="predicted"/>
<accession>A0A067G6N7</accession>
<evidence type="ECO:0000313" key="2">
    <source>
        <dbReference type="EMBL" id="KDO71187.1"/>
    </source>
</evidence>
<evidence type="ECO:0000313" key="3">
    <source>
        <dbReference type="Proteomes" id="UP000027120"/>
    </source>
</evidence>
<dbReference type="SMART" id="SM00256">
    <property type="entry name" value="FBOX"/>
    <property type="match status" value="1"/>
</dbReference>
<dbReference type="InterPro" id="IPR017451">
    <property type="entry name" value="F-box-assoc_interact_dom"/>
</dbReference>
<dbReference type="Proteomes" id="UP000027120">
    <property type="component" value="Unassembled WGS sequence"/>
</dbReference>
<dbReference type="Pfam" id="PF00646">
    <property type="entry name" value="F-box"/>
    <property type="match status" value="1"/>
</dbReference>
<dbReference type="PANTHER" id="PTHR31672">
    <property type="entry name" value="BNACNNG10540D PROTEIN"/>
    <property type="match status" value="1"/>
</dbReference>
<sequence>MERERTVMTSYGDLFDDVIVEMLSRLPVKSLLRFRCVSKSWSSLVKDPSFIYKHIKRDDNMRLLIYCTYKNPYDTDPFNDLITYFSIFPDKTLTDLHIQDLERTMKGHITGPYDGIFLLSEDNTHINLWNVSMDEYRVVPGYNVRLPSDTRAHSSDYGLGVDPVTNDFKLVLVLTLWDENKQWTHCEFSPAAVYNFTTNCWRDVGGFPMGYHYRFEGADDIYLNGFCYWVVRRPDYYKEILTFSMSDEVFRVIEGPNIPQFLNYYESAMRPWMLGIYDDCLSILYSEEIAHSFDLWMMKGESWTKQFTFGPFIEIYQPLTFWRKGEFLLQSSDKRLVLYDSKYEEMMDLGITGLWFSVNILKESLITVREEDT</sequence>
<dbReference type="InterPro" id="IPR006527">
    <property type="entry name" value="F-box-assoc_dom_typ1"/>
</dbReference>